<protein>
    <submittedName>
        <fullName evidence="1">DUF3375 domain-containing protein</fullName>
    </submittedName>
</protein>
<sequence>MLGRLAELEVLTKGPAWALTRSAPWVIAALQTAFTRNRPHVELEAFHDEIDEFLAELRTRDASIGAPSTAGTLTGRLVADDWTRRRFLARRAQSGRIVYELTEPAARVLAFLDSLSSDRSTLTGSRLGTLLADVEKLAQETNPDTSARVETLEAEIGERREMIRGLETGEIEAALETDDAVEAAENILDLAAGLPADFKRMRDRIEESVGQLRNQIIEESLSKGATMAQVLEADRRLRESSEGRTFRSFTAFLENPEQQLRFRSAIAEVLSRDFADRLGAEERQTLRHLVAELRDQHSEIQGIYGKLSESLNTYVQSDDYRQSVRLRDAIRRAEQAVRRLPYQREQTGFAPAPELFGAEFDSLSMVKLFDPDEYVAPPRLAEPIAFAEEDRVRSARTGKAKAAALRQAFDVALAAGGGRATAASVWRELPPEEQHINSIRALLGELLHRGAAFAGEPGEGSVGEWEALDFEQVDGSTRRAYVPAVEVEAREGHGADVQERGTA</sequence>
<keyword evidence="2" id="KW-1185">Reference proteome</keyword>
<reference evidence="1 2" key="1">
    <citation type="submission" date="2022-03" db="EMBL/GenBank/DDBJ databases">
        <title>Sinomonas sp. isolated from a soil.</title>
        <authorList>
            <person name="Han J."/>
            <person name="Kim D.-U."/>
        </authorList>
    </citation>
    <scope>NUCLEOTIDE SEQUENCE [LARGE SCALE GENOMIC DNA]</scope>
    <source>
        <strain evidence="1 2">5-5</strain>
    </source>
</reference>
<gene>
    <name evidence="1" type="ORF">L0M17_02110</name>
</gene>
<organism evidence="1 2">
    <name type="scientific">Sinomonas terrae</name>
    <dbReference type="NCBI Taxonomy" id="2908838"/>
    <lineage>
        <taxon>Bacteria</taxon>
        <taxon>Bacillati</taxon>
        <taxon>Actinomycetota</taxon>
        <taxon>Actinomycetes</taxon>
        <taxon>Micrococcales</taxon>
        <taxon>Micrococcaceae</taxon>
        <taxon>Sinomonas</taxon>
    </lineage>
</organism>
<accession>A0ABS9TX50</accession>
<dbReference type="Pfam" id="PF11855">
    <property type="entry name" value="DUF3375"/>
    <property type="match status" value="1"/>
</dbReference>
<comment type="caution">
    <text evidence="1">The sequence shown here is derived from an EMBL/GenBank/DDBJ whole genome shotgun (WGS) entry which is preliminary data.</text>
</comment>
<dbReference type="Proteomes" id="UP001202922">
    <property type="component" value="Unassembled WGS sequence"/>
</dbReference>
<name>A0ABS9TX50_9MICC</name>
<proteinExistence type="predicted"/>
<dbReference type="EMBL" id="JAKZBV010000001">
    <property type="protein sequence ID" value="MCH6468792.1"/>
    <property type="molecule type" value="Genomic_DNA"/>
</dbReference>
<dbReference type="InterPro" id="IPR021804">
    <property type="entry name" value="DUF3375"/>
</dbReference>
<dbReference type="RefSeq" id="WP_241056281.1">
    <property type="nucleotide sequence ID" value="NZ_JAKZBV010000001.1"/>
</dbReference>
<evidence type="ECO:0000313" key="1">
    <source>
        <dbReference type="EMBL" id="MCH6468792.1"/>
    </source>
</evidence>
<evidence type="ECO:0000313" key="2">
    <source>
        <dbReference type="Proteomes" id="UP001202922"/>
    </source>
</evidence>